<evidence type="ECO:0000256" key="4">
    <source>
        <dbReference type="ARBA" id="ARBA00023136"/>
    </source>
</evidence>
<reference evidence="7" key="2">
    <citation type="submission" date="2020-09" db="EMBL/GenBank/DDBJ databases">
        <authorList>
            <person name="Sun Q."/>
            <person name="Zhou Y."/>
        </authorList>
    </citation>
    <scope>NUCLEOTIDE SEQUENCE</scope>
    <source>
        <strain evidence="7">CGMCC 4.7368</strain>
    </source>
</reference>
<reference evidence="7" key="1">
    <citation type="journal article" date="2014" name="Int. J. Syst. Evol. Microbiol.">
        <title>Complete genome sequence of Corynebacterium casei LMG S-19264T (=DSM 44701T), isolated from a smear-ripened cheese.</title>
        <authorList>
            <consortium name="US DOE Joint Genome Institute (JGI-PGF)"/>
            <person name="Walter F."/>
            <person name="Albersmeier A."/>
            <person name="Kalinowski J."/>
            <person name="Ruckert C."/>
        </authorList>
    </citation>
    <scope>NUCLEOTIDE SEQUENCE</scope>
    <source>
        <strain evidence="7">CGMCC 4.7368</strain>
    </source>
</reference>
<evidence type="ECO:0000256" key="2">
    <source>
        <dbReference type="ARBA" id="ARBA00022692"/>
    </source>
</evidence>
<proteinExistence type="predicted"/>
<evidence type="ECO:0000256" key="3">
    <source>
        <dbReference type="ARBA" id="ARBA00022989"/>
    </source>
</evidence>
<sequence length="381" mass="37630">MNRSLLLGTGLCFLSVGLLIPMIPRFVTGPLGQGTGTVGVCLATAAVTAVLARPLAGRLADRWGRAATARAGAVVLAGASFALLLADSLPALLSSRAVAGVGEALAYVGLATAASDQGRPGAAMNLFSITVNVGLLAGPALAEVVHSAAGFDAVWVLSGVTAAGVAATSWLFGDPAEPTGRRDGGPLVHRAAVLPGLAYLAAVWGYTAFSAFIPLHVATLGHGASGAHFLVYGGVLLAVRLGGHRPLARIDPRRRGFASLALTAAGLIGLAVWPSMAGTLVASAVIGAGQALGLPAFLAIAVAGLPAGQRGSAVATTTAFFDLGFLSAALTLGAVAQSLGLASGFAIAGGVSVLALLLFVPMARRARAVVPSGGSLDHHPS</sequence>
<comment type="subcellular location">
    <subcellularLocation>
        <location evidence="1">Cell membrane</location>
        <topology evidence="1">Multi-pass membrane protein</topology>
    </subcellularLocation>
</comment>
<evidence type="ECO:0000313" key="7">
    <source>
        <dbReference type="EMBL" id="GGO66000.1"/>
    </source>
</evidence>
<dbReference type="PROSITE" id="PS50850">
    <property type="entry name" value="MFS"/>
    <property type="match status" value="1"/>
</dbReference>
<evidence type="ECO:0000313" key="8">
    <source>
        <dbReference type="Proteomes" id="UP000646523"/>
    </source>
</evidence>
<dbReference type="AlphaFoldDB" id="A0A917YW66"/>
<keyword evidence="2 5" id="KW-0812">Transmembrane</keyword>
<feature type="transmembrane region" description="Helical" evidence="5">
    <location>
        <begin position="280"/>
        <end position="305"/>
    </location>
</feature>
<dbReference type="InterPro" id="IPR036259">
    <property type="entry name" value="MFS_trans_sf"/>
</dbReference>
<dbReference type="PANTHER" id="PTHR23531">
    <property type="entry name" value="QUINOLENE RESISTANCE PROTEIN NORA"/>
    <property type="match status" value="1"/>
</dbReference>
<name>A0A917YW66_9ACTN</name>
<feature type="transmembrane region" description="Helical" evidence="5">
    <location>
        <begin position="255"/>
        <end position="274"/>
    </location>
</feature>
<evidence type="ECO:0000256" key="5">
    <source>
        <dbReference type="SAM" id="Phobius"/>
    </source>
</evidence>
<dbReference type="GO" id="GO:0005886">
    <property type="term" value="C:plasma membrane"/>
    <property type="evidence" value="ECO:0007669"/>
    <property type="project" value="UniProtKB-SubCell"/>
</dbReference>
<dbReference type="Proteomes" id="UP000646523">
    <property type="component" value="Unassembled WGS sequence"/>
</dbReference>
<feature type="transmembrane region" description="Helical" evidence="5">
    <location>
        <begin position="341"/>
        <end position="360"/>
    </location>
</feature>
<feature type="transmembrane region" description="Helical" evidence="5">
    <location>
        <begin position="67"/>
        <end position="86"/>
    </location>
</feature>
<feature type="transmembrane region" description="Helical" evidence="5">
    <location>
        <begin position="122"/>
        <end position="141"/>
    </location>
</feature>
<evidence type="ECO:0000256" key="1">
    <source>
        <dbReference type="ARBA" id="ARBA00004651"/>
    </source>
</evidence>
<feature type="transmembrane region" description="Helical" evidence="5">
    <location>
        <begin position="192"/>
        <end position="213"/>
    </location>
</feature>
<keyword evidence="8" id="KW-1185">Reference proteome</keyword>
<dbReference type="RefSeq" id="WP_189123644.1">
    <property type="nucleotide sequence ID" value="NZ_BMNH01000004.1"/>
</dbReference>
<keyword evidence="4 5" id="KW-0472">Membrane</keyword>
<dbReference type="SUPFAM" id="SSF103473">
    <property type="entry name" value="MFS general substrate transporter"/>
    <property type="match status" value="1"/>
</dbReference>
<dbReference type="InterPro" id="IPR020846">
    <property type="entry name" value="MFS_dom"/>
</dbReference>
<feature type="transmembrane region" description="Helical" evidence="5">
    <location>
        <begin position="312"/>
        <end position="335"/>
    </location>
</feature>
<feature type="domain" description="Major facilitator superfamily (MFS) profile" evidence="6">
    <location>
        <begin position="1"/>
        <end position="367"/>
    </location>
</feature>
<dbReference type="PANTHER" id="PTHR23531:SF1">
    <property type="entry name" value="QUINOLENE RESISTANCE PROTEIN NORA"/>
    <property type="match status" value="1"/>
</dbReference>
<protein>
    <recommendedName>
        <fullName evidence="6">Major facilitator superfamily (MFS) profile domain-containing protein</fullName>
    </recommendedName>
</protein>
<feature type="transmembrane region" description="Helical" evidence="5">
    <location>
        <begin position="35"/>
        <end position="55"/>
    </location>
</feature>
<dbReference type="EMBL" id="BMNH01000004">
    <property type="protein sequence ID" value="GGO66000.1"/>
    <property type="molecule type" value="Genomic_DNA"/>
</dbReference>
<organism evidence="7 8">
    <name type="scientific">Nonomuraea cavernae</name>
    <dbReference type="NCBI Taxonomy" id="2045107"/>
    <lineage>
        <taxon>Bacteria</taxon>
        <taxon>Bacillati</taxon>
        <taxon>Actinomycetota</taxon>
        <taxon>Actinomycetes</taxon>
        <taxon>Streptosporangiales</taxon>
        <taxon>Streptosporangiaceae</taxon>
        <taxon>Nonomuraea</taxon>
    </lineage>
</organism>
<dbReference type="Pfam" id="PF07690">
    <property type="entry name" value="MFS_1"/>
    <property type="match status" value="1"/>
</dbReference>
<accession>A0A917YW66</accession>
<feature type="transmembrane region" description="Helical" evidence="5">
    <location>
        <begin position="92"/>
        <end position="110"/>
    </location>
</feature>
<comment type="caution">
    <text evidence="7">The sequence shown here is derived from an EMBL/GenBank/DDBJ whole genome shotgun (WGS) entry which is preliminary data.</text>
</comment>
<keyword evidence="3 5" id="KW-1133">Transmembrane helix</keyword>
<evidence type="ECO:0000259" key="6">
    <source>
        <dbReference type="PROSITE" id="PS50850"/>
    </source>
</evidence>
<feature type="transmembrane region" description="Helical" evidence="5">
    <location>
        <begin position="225"/>
        <end position="243"/>
    </location>
</feature>
<gene>
    <name evidence="7" type="ORF">GCM10012289_18960</name>
</gene>
<dbReference type="InterPro" id="IPR052714">
    <property type="entry name" value="MFS_Exporter"/>
</dbReference>
<dbReference type="Gene3D" id="1.20.1250.20">
    <property type="entry name" value="MFS general substrate transporter like domains"/>
    <property type="match status" value="1"/>
</dbReference>
<dbReference type="InterPro" id="IPR011701">
    <property type="entry name" value="MFS"/>
</dbReference>
<dbReference type="GO" id="GO:0022857">
    <property type="term" value="F:transmembrane transporter activity"/>
    <property type="evidence" value="ECO:0007669"/>
    <property type="project" value="InterPro"/>
</dbReference>
<feature type="transmembrane region" description="Helical" evidence="5">
    <location>
        <begin position="153"/>
        <end position="172"/>
    </location>
</feature>